<dbReference type="EMBL" id="JAMYXC010000049">
    <property type="protein sequence ID" value="MCP1167675.1"/>
    <property type="molecule type" value="Genomic_DNA"/>
</dbReference>
<dbReference type="Proteomes" id="UP001139477">
    <property type="component" value="Unassembled WGS sequence"/>
</dbReference>
<evidence type="ECO:0000313" key="1">
    <source>
        <dbReference type="EMBL" id="MCP1167675.1"/>
    </source>
</evidence>
<comment type="caution">
    <text evidence="1">The sequence shown here is derived from an EMBL/GenBank/DDBJ whole genome shotgun (WGS) entry which is preliminary data.</text>
</comment>
<dbReference type="AlphaFoldDB" id="A0A9X2FP89"/>
<protein>
    <submittedName>
        <fullName evidence="1">Uncharacterized protein</fullName>
    </submittedName>
</protein>
<keyword evidence="2" id="KW-1185">Reference proteome</keyword>
<reference evidence="1" key="1">
    <citation type="submission" date="2022-06" db="EMBL/GenBank/DDBJ databases">
        <title>Limimaricola sediminis sp. nov., isolated from an intertidal sediment.</title>
        <authorList>
            <person name="Shao X."/>
        </authorList>
    </citation>
    <scope>NUCLEOTIDE SEQUENCE</scope>
    <source>
        <strain evidence="1">ASW11-118</strain>
    </source>
</reference>
<gene>
    <name evidence="1" type="ORF">NHG85_03870</name>
</gene>
<proteinExistence type="predicted"/>
<evidence type="ECO:0000313" key="2">
    <source>
        <dbReference type="Proteomes" id="UP001139477"/>
    </source>
</evidence>
<dbReference type="RefSeq" id="WP_253330007.1">
    <property type="nucleotide sequence ID" value="NZ_JAMYXC010000049.1"/>
</dbReference>
<name>A0A9X2FP89_9RHOB</name>
<organism evidence="1 2">
    <name type="scientific">Limimaricola litoreus</name>
    <dbReference type="NCBI Taxonomy" id="2955316"/>
    <lineage>
        <taxon>Bacteria</taxon>
        <taxon>Pseudomonadati</taxon>
        <taxon>Pseudomonadota</taxon>
        <taxon>Alphaproteobacteria</taxon>
        <taxon>Rhodobacterales</taxon>
        <taxon>Paracoccaceae</taxon>
        <taxon>Limimaricola</taxon>
    </lineage>
</organism>
<accession>A0A9X2FP89</accession>
<sequence>MQTAADAAHLWGAADPEVIYRELSGMMSIESAALYELLELCGQPSAAAAVAAIVELCNCNIRDANRIGALLSMVLDGLSNTSCETLDTAGRPPQAAENLHGAVNWYGRQVSEILSRFPS</sequence>